<protein>
    <submittedName>
        <fullName evidence="2">Uncharacterized protein</fullName>
    </submittedName>
</protein>
<comment type="caution">
    <text evidence="2">The sequence shown here is derived from an EMBL/GenBank/DDBJ whole genome shotgun (WGS) entry which is preliminary data.</text>
</comment>
<name>A0ABV4CDF3_9PSEU</name>
<reference evidence="2 3" key="1">
    <citation type="submission" date="2024-08" db="EMBL/GenBank/DDBJ databases">
        <title>Genome mining of Saccharopolyspora cebuensis PGLac3 from Nigerian medicinal plant.</title>
        <authorList>
            <person name="Ezeobiora C.E."/>
            <person name="Igbokwe N.H."/>
            <person name="Amin D.H."/>
            <person name="Mendie U.E."/>
        </authorList>
    </citation>
    <scope>NUCLEOTIDE SEQUENCE [LARGE SCALE GENOMIC DNA]</scope>
    <source>
        <strain evidence="2 3">PGLac3</strain>
    </source>
</reference>
<evidence type="ECO:0000313" key="3">
    <source>
        <dbReference type="Proteomes" id="UP001564626"/>
    </source>
</evidence>
<dbReference type="RefSeq" id="WP_345366027.1">
    <property type="nucleotide sequence ID" value="NZ_BAABII010000016.1"/>
</dbReference>
<accession>A0ABV4CDF3</accession>
<evidence type="ECO:0000256" key="1">
    <source>
        <dbReference type="SAM" id="MobiDB-lite"/>
    </source>
</evidence>
<sequence length="67" mass="7486">MEDVRVRLCGGPEDGHEVSVSADPSGKPIPRITMPLKSPHVRAVVVYERHRARRDGSWEFTYVGVEA</sequence>
<evidence type="ECO:0000313" key="2">
    <source>
        <dbReference type="EMBL" id="MEY8037871.1"/>
    </source>
</evidence>
<keyword evidence="3" id="KW-1185">Reference proteome</keyword>
<organism evidence="2 3">
    <name type="scientific">Saccharopolyspora cebuensis</name>
    <dbReference type="NCBI Taxonomy" id="418759"/>
    <lineage>
        <taxon>Bacteria</taxon>
        <taxon>Bacillati</taxon>
        <taxon>Actinomycetota</taxon>
        <taxon>Actinomycetes</taxon>
        <taxon>Pseudonocardiales</taxon>
        <taxon>Pseudonocardiaceae</taxon>
        <taxon>Saccharopolyspora</taxon>
    </lineage>
</organism>
<proteinExistence type="predicted"/>
<dbReference type="Proteomes" id="UP001564626">
    <property type="component" value="Unassembled WGS sequence"/>
</dbReference>
<feature type="region of interest" description="Disordered" evidence="1">
    <location>
        <begin position="10"/>
        <end position="34"/>
    </location>
</feature>
<gene>
    <name evidence="2" type="ORF">AB8O55_00520</name>
</gene>
<dbReference type="EMBL" id="JBGEHV010000001">
    <property type="protein sequence ID" value="MEY8037871.1"/>
    <property type="molecule type" value="Genomic_DNA"/>
</dbReference>